<dbReference type="PROSITE" id="PS50076">
    <property type="entry name" value="DNAJ_2"/>
    <property type="match status" value="1"/>
</dbReference>
<reference evidence="3 4" key="1">
    <citation type="journal article" date="2018" name="Nat. Ecol. Evol.">
        <title>Genomic signatures of mitonuclear coevolution across populations of Tigriopus californicus.</title>
        <authorList>
            <person name="Barreto F.S."/>
            <person name="Watson E.T."/>
            <person name="Lima T.G."/>
            <person name="Willett C.S."/>
            <person name="Edmands S."/>
            <person name="Li W."/>
            <person name="Burton R.S."/>
        </authorList>
    </citation>
    <scope>NUCLEOTIDE SEQUENCE [LARGE SCALE GENOMIC DNA]</scope>
    <source>
        <strain evidence="3 4">San Diego</strain>
    </source>
</reference>
<dbReference type="InterPro" id="IPR045802">
    <property type="entry name" value="GRV2/DNAJC13_N"/>
</dbReference>
<evidence type="ECO:0000259" key="2">
    <source>
        <dbReference type="PROSITE" id="PS50076"/>
    </source>
</evidence>
<evidence type="ECO:0000313" key="3">
    <source>
        <dbReference type="EMBL" id="TRY61086.1"/>
    </source>
</evidence>
<dbReference type="Proteomes" id="UP000318571">
    <property type="component" value="Chromosome 8"/>
</dbReference>
<dbReference type="PANTHER" id="PTHR36983:SF2">
    <property type="entry name" value="DNAJ HOMOLOG SUBFAMILY C MEMBER 13"/>
    <property type="match status" value="1"/>
</dbReference>
<dbReference type="PANTHER" id="PTHR36983">
    <property type="entry name" value="DNAJ HOMOLOG SUBFAMILY C MEMBER 13"/>
    <property type="match status" value="1"/>
</dbReference>
<dbReference type="STRING" id="6832.A0A553N6N7"/>
<dbReference type="InterPro" id="IPR044978">
    <property type="entry name" value="GRV2/DNAJC13"/>
</dbReference>
<dbReference type="InterPro" id="IPR011989">
    <property type="entry name" value="ARM-like"/>
</dbReference>
<evidence type="ECO:0000256" key="1">
    <source>
        <dbReference type="SAM" id="MobiDB-lite"/>
    </source>
</evidence>
<dbReference type="EMBL" id="VCGU01000459">
    <property type="protein sequence ID" value="TRY61086.1"/>
    <property type="molecule type" value="Genomic_DNA"/>
</dbReference>
<dbReference type="InterPro" id="IPR001623">
    <property type="entry name" value="DnaJ_domain"/>
</dbReference>
<gene>
    <name evidence="3" type="ORF">TCAL_07868</name>
</gene>
<feature type="region of interest" description="Disordered" evidence="1">
    <location>
        <begin position="1"/>
        <end position="28"/>
    </location>
</feature>
<dbReference type="SUPFAM" id="SSF46565">
    <property type="entry name" value="Chaperone J-domain"/>
    <property type="match status" value="1"/>
</dbReference>
<dbReference type="InterPro" id="IPR016024">
    <property type="entry name" value="ARM-type_fold"/>
</dbReference>
<dbReference type="Gene3D" id="1.10.287.110">
    <property type="entry name" value="DnaJ domain"/>
    <property type="match status" value="1"/>
</dbReference>
<accession>A0A553N6N7</accession>
<dbReference type="Pfam" id="PF19432">
    <property type="entry name" value="RME-8_N"/>
    <property type="match status" value="1"/>
</dbReference>
<feature type="region of interest" description="Disordered" evidence="1">
    <location>
        <begin position="2314"/>
        <end position="2341"/>
    </location>
</feature>
<dbReference type="GO" id="GO:2000641">
    <property type="term" value="P:regulation of early endosome to late endosome transport"/>
    <property type="evidence" value="ECO:0007669"/>
    <property type="project" value="InterPro"/>
</dbReference>
<dbReference type="OMA" id="PQTYSIC"/>
<name>A0A553N6N7_TIGCA</name>
<dbReference type="GO" id="GO:0007032">
    <property type="term" value="P:endosome organization"/>
    <property type="evidence" value="ECO:0007669"/>
    <property type="project" value="InterPro"/>
</dbReference>
<proteinExistence type="predicted"/>
<organism evidence="3 4">
    <name type="scientific">Tigriopus californicus</name>
    <name type="common">Marine copepod</name>
    <dbReference type="NCBI Taxonomy" id="6832"/>
    <lineage>
        <taxon>Eukaryota</taxon>
        <taxon>Metazoa</taxon>
        <taxon>Ecdysozoa</taxon>
        <taxon>Arthropoda</taxon>
        <taxon>Crustacea</taxon>
        <taxon>Multicrustacea</taxon>
        <taxon>Hexanauplia</taxon>
        <taxon>Copepoda</taxon>
        <taxon>Harpacticoida</taxon>
        <taxon>Harpacticidae</taxon>
        <taxon>Tigriopus</taxon>
    </lineage>
</organism>
<sequence>MRPTGDGSTPNSGGGSPTGGVAGGAGGAGLNRDQSGAFLSRAFWVTKHSWKGKYRRVFVVGPGGVSTLNPSSLEATNAWPWSDVVSLGVSPAANHAGEFHLVVRKGHKNSSKTDSMRFSSAEYKDHLLSEAWQHGEEFAEPSHPQCWFSYKYHWSEQRVSVLLQAAPHALQQRDPATKALLSSHFYRNIKHLYDVPDFPGGFVIQEHDFGRLHLFASEAKKEILAAMSDHAANAMGIHLAKVESMTFERFVERKFGQFSDDLHITSISEFLVYKHSARHPEGPVRRKFCVSETCLIERDPATYSIVSLRPLSSVAALIRHLDNTQLFSIQFNSGELRSYTSTERDSLLASFLDGVRGSGNRDVHVRMTPVELGKRFCPLECAAEEEVESMHLKLLASPPVGWKFADAISRFNANVSYSGLTHAVTQEHLFAENKEKLIQTALVSILNRDVSEVDKLPIEELEQQFHALRRLVASKAGFAGFTALPGFREKIGMKVARALKLGHDGISHAAIDMICALMEPMHDNYDLRQEQLNKSSLLSSDKFLDALLDMWTVHVVRGTGALIVSAMLDFLTFSLCAPYSETTDGKQFELLLEKVADRGRTLYRLFQQPSHSIVKGAGLLMKAIIEEGTEEIGHKMQLLALSEGALPIHLVSALFTKSEDNRLLTNCQLSRHLVGLWTTDNQNAIDLLDRVFPAGLLTYLTSNDQTPTKDVDRLHVRDNLKLAVTDAESGQGNAVLRVAGRGLKNAKTTAAKTAEVVSEKTIKYTEEAWKASEKYIDVAMEHWKTKMGKEFPVNLKKGETSLSSKFHKNQDRPIVLRKRRQRIKTKLNWSLFYYMFNQNHSKPDLIWNIKTRQELRESLESEIQSFVQDRELGGGSLISWNYAEFEVLYNSLSEEIKIGDYFLRLLLEEDQSEAGIESVIHKPSDFFNDLYHRFLLTPKTEMKCLCLQAMAIVYGRHFHDIGSFHDTKYIVAMLERTTDRMERDRLLLFLNKLVCHKDNAHAFTLANGVRIMVDLLPLAHLHTSRAVVNNNTTAIEVNPESQQECQEKEWYYGNADKERNGPLSFSELQKLFQEKSVHPKSKVWAQGLESWKLLQQVAQLKWNLIAKGQAVMNESEMASLILSILISVCRYYPSKDEDGAIIRPLPKVKQALSDSANLPHLVQLLLTFDPTLVEKTSILLHLVLEDNARLATLYLTGFFFFVLMYTGSNVLPIGRFLAMAHSKQAFRSEEKKKAIVGSQSILAQMLPDAMVAYLENHGPERFAEIFLGEFDTPEAIWNSEMRQFMIQKIAYHLADFTPRLKSNVRALYQYCPIPLVAYPALEFELFCDIYYLRNLCDEVKFPEWPIMSPLSLLKEVLAAWRLEVEKKPSSMTTRDALAVLGLQANIEPEEGKIRKAYFKMAQQYHPDKNPQGRTMFEKVNAAYEFLCSRSTRSNDHPSPENIVLILRAQSILFSRYSKELHPYKYAGYPMLIKTIQMETADEKLFSKSAPLLAAASECAYFTVKCSALNAEELRREDGLQVLYQAFERCVSVLGQDSKPTDVAVQVCIHVIRFFAVASEFPACCTKMVEMPDLVKNICRVFYYKQLTALCSVAAECVSAMAVDEILQMHFLQAGVLWHLLLFLFEYDYTLEESGVVANEATSQQAVANRLAKLAVVACARLAGLGHAPQEDPEVPQPPKNQVIEDSLRAMLTPYIVSKMALRETEEVLKLLNSNSETPYLVWDNGTRAELTDFLETESTSSVRTGTCDPTFGATFKFTAHEDELVVGDIFLRIYNQQPMFTLLEPKRFAVDLLEFLNGRAQYLYSLLSMTQGQIAATSENLKFSEMALESLANVIKHNRGVEIQCIGHFKLLFCLLRLESYPNVQEMTLRVLSNVTGSSECVDDISASRVLTYLIQVIYSLEAKQELSLTVFRSLMGDTRLVKECLTTGGVICLVKIFCCSNDQPTREIAAETLSTMSADKLMGPKVRIVLNKFIPEIFLDAIKKSPETGVQLLETNHENPELIWNEDTREKLLKHIHDLAMRYGLRIEADGIETKMLNKAPPFQQSSHYNHIKSRPDIPWNPSEQELNINLECNELVISGIYIRLFNANPGWVLRKPREFLSDLLENVVQMISAKTVDQTRLESVSTALIKLLMSQPNLAEMIPGTGYISRLFSVMGQIDEKVVKAGIMVTNEIARSAVCVENMGTISCIPSLKRAMKLRQDLIPVSCEMFSRIFEKHHENLTKQSLDCGLIPDLLSLLDSPLTNQESRALIVKGLKSLQCSLQHGEQVSALLKASSVWKQFEQQKHDLFITSQNSGGYLTATPGVAGYLTSTAKPAPTMPPPMEDKNSSLSSSMQNPLL</sequence>
<evidence type="ECO:0000313" key="4">
    <source>
        <dbReference type="Proteomes" id="UP000318571"/>
    </source>
</evidence>
<feature type="compositionally biased region" description="Gly residues" evidence="1">
    <location>
        <begin position="12"/>
        <end position="28"/>
    </location>
</feature>
<comment type="caution">
    <text evidence="3">The sequence shown here is derived from an EMBL/GenBank/DDBJ whole genome shotgun (WGS) entry which is preliminary data.</text>
</comment>
<feature type="compositionally biased region" description="Low complexity" evidence="1">
    <location>
        <begin position="1"/>
        <end position="11"/>
    </location>
</feature>
<dbReference type="SMART" id="SM00271">
    <property type="entry name" value="DnaJ"/>
    <property type="match status" value="1"/>
</dbReference>
<dbReference type="Gene3D" id="1.25.10.10">
    <property type="entry name" value="Leucine-rich Repeat Variant"/>
    <property type="match status" value="2"/>
</dbReference>
<feature type="domain" description="J" evidence="2">
    <location>
        <begin position="1375"/>
        <end position="1431"/>
    </location>
</feature>
<dbReference type="Pfam" id="PF00226">
    <property type="entry name" value="DnaJ"/>
    <property type="match status" value="1"/>
</dbReference>
<dbReference type="Pfam" id="PF14237">
    <property type="entry name" value="GYF_2"/>
    <property type="match status" value="1"/>
</dbReference>
<protein>
    <recommendedName>
        <fullName evidence="2">J domain-containing protein</fullName>
    </recommendedName>
</protein>
<dbReference type="GO" id="GO:0010008">
    <property type="term" value="C:endosome membrane"/>
    <property type="evidence" value="ECO:0007669"/>
    <property type="project" value="TreeGrafter"/>
</dbReference>
<dbReference type="SUPFAM" id="SSF48371">
    <property type="entry name" value="ARM repeat"/>
    <property type="match status" value="2"/>
</dbReference>
<dbReference type="GO" id="GO:0006898">
    <property type="term" value="P:receptor-mediated endocytosis"/>
    <property type="evidence" value="ECO:0007669"/>
    <property type="project" value="TreeGrafter"/>
</dbReference>
<dbReference type="CDD" id="cd06257">
    <property type="entry name" value="DnaJ"/>
    <property type="match status" value="1"/>
</dbReference>
<dbReference type="InterPro" id="IPR036869">
    <property type="entry name" value="J_dom_sf"/>
</dbReference>
<keyword evidence="4" id="KW-1185">Reference proteome</keyword>
<dbReference type="InterPro" id="IPR025640">
    <property type="entry name" value="GYF_2"/>
</dbReference>
<feature type="compositionally biased region" description="Polar residues" evidence="1">
    <location>
        <begin position="2330"/>
        <end position="2341"/>
    </location>
</feature>
<dbReference type="FunFam" id="1.10.287.110:FF:000007">
    <property type="entry name" value="DnaJ (Hsp40) homolog, subfamily C, member 13"/>
    <property type="match status" value="1"/>
</dbReference>